<keyword evidence="4" id="KW-1185">Reference proteome</keyword>
<dbReference type="AlphaFoldDB" id="A0A2H3BYP9"/>
<feature type="compositionally biased region" description="Polar residues" evidence="1">
    <location>
        <begin position="155"/>
        <end position="174"/>
    </location>
</feature>
<sequence length="447" mass="48381">MALAQVHEPTPAPWPSTQLIPPPPPPVYAYQQPAIYPNNAFSPPLAGPVQSNNQFHITVSPPASPDARRTSGSWSTADDPYKSYHAAHRPHQQPVVQPNNVFPSPAPIQSDNRLHRHPFTGTASPPAAPEARRTSFQPLAGDPHNSHAITHHSRQQPVVQSDNTLPTPTPVQSNNPFLRYLVAENVSPPVSSEAQRETSQADSDPYDTHAVARRQQAAALAKYSRNSDSNQLSGSGASSIVHCATAVHQERDDIQLCYLIKKSSLMLGGFEPCAMVPADMSLRFTKFGAYHRRTLEHIATVGLVSVTLPNDIKMQMSIMGKALGKAALDRYPLLSRSTDDTKEWRLDCGPASDSSSSSTSTNGEQCVTNLAKLIGVIVVAGVVLISAIVTFLRRRHLRNVLAAQLASGAWPPGTQFILAPAPPPPPDPLDRIGFQMHLAALSQPYIF</sequence>
<name>A0A2H3BYP9_9AGAR</name>
<feature type="transmembrane region" description="Helical" evidence="2">
    <location>
        <begin position="370"/>
        <end position="392"/>
    </location>
</feature>
<keyword evidence="2" id="KW-1133">Transmembrane helix</keyword>
<protein>
    <submittedName>
        <fullName evidence="3">Uncharacterized protein</fullName>
    </submittedName>
</protein>
<evidence type="ECO:0000256" key="2">
    <source>
        <dbReference type="SAM" id="Phobius"/>
    </source>
</evidence>
<organism evidence="3 4">
    <name type="scientific">Armillaria solidipes</name>
    <dbReference type="NCBI Taxonomy" id="1076256"/>
    <lineage>
        <taxon>Eukaryota</taxon>
        <taxon>Fungi</taxon>
        <taxon>Dikarya</taxon>
        <taxon>Basidiomycota</taxon>
        <taxon>Agaricomycotina</taxon>
        <taxon>Agaricomycetes</taxon>
        <taxon>Agaricomycetidae</taxon>
        <taxon>Agaricales</taxon>
        <taxon>Marasmiineae</taxon>
        <taxon>Physalacriaceae</taxon>
        <taxon>Armillaria</taxon>
    </lineage>
</organism>
<evidence type="ECO:0000313" key="3">
    <source>
        <dbReference type="EMBL" id="PBK74124.1"/>
    </source>
</evidence>
<keyword evidence="2" id="KW-0472">Membrane</keyword>
<feature type="compositionally biased region" description="Polar residues" evidence="1">
    <location>
        <begin position="94"/>
        <end position="111"/>
    </location>
</feature>
<feature type="region of interest" description="Disordered" evidence="1">
    <location>
        <begin position="188"/>
        <end position="207"/>
    </location>
</feature>
<feature type="region of interest" description="Disordered" evidence="1">
    <location>
        <begin position="1"/>
        <end position="26"/>
    </location>
</feature>
<dbReference type="Proteomes" id="UP000218334">
    <property type="component" value="Unassembled WGS sequence"/>
</dbReference>
<feature type="compositionally biased region" description="Polar residues" evidence="1">
    <location>
        <begin position="188"/>
        <end position="202"/>
    </location>
</feature>
<proteinExistence type="predicted"/>
<gene>
    <name evidence="3" type="ORF">ARMSODRAFT_1001090</name>
</gene>
<accession>A0A2H3BYP9</accession>
<dbReference type="EMBL" id="KZ293419">
    <property type="protein sequence ID" value="PBK74124.1"/>
    <property type="molecule type" value="Genomic_DNA"/>
</dbReference>
<evidence type="ECO:0000313" key="4">
    <source>
        <dbReference type="Proteomes" id="UP000218334"/>
    </source>
</evidence>
<feature type="region of interest" description="Disordered" evidence="1">
    <location>
        <begin position="45"/>
        <end position="174"/>
    </location>
</feature>
<keyword evidence="2" id="KW-0812">Transmembrane</keyword>
<reference evidence="4" key="1">
    <citation type="journal article" date="2017" name="Nat. Ecol. Evol.">
        <title>Genome expansion and lineage-specific genetic innovations in the forest pathogenic fungi Armillaria.</title>
        <authorList>
            <person name="Sipos G."/>
            <person name="Prasanna A.N."/>
            <person name="Walter M.C."/>
            <person name="O'Connor E."/>
            <person name="Balint B."/>
            <person name="Krizsan K."/>
            <person name="Kiss B."/>
            <person name="Hess J."/>
            <person name="Varga T."/>
            <person name="Slot J."/>
            <person name="Riley R."/>
            <person name="Boka B."/>
            <person name="Rigling D."/>
            <person name="Barry K."/>
            <person name="Lee J."/>
            <person name="Mihaltcheva S."/>
            <person name="LaButti K."/>
            <person name="Lipzen A."/>
            <person name="Waldron R."/>
            <person name="Moloney N.M."/>
            <person name="Sperisen C."/>
            <person name="Kredics L."/>
            <person name="Vagvoelgyi C."/>
            <person name="Patrignani A."/>
            <person name="Fitzpatrick D."/>
            <person name="Nagy I."/>
            <person name="Doyle S."/>
            <person name="Anderson J.B."/>
            <person name="Grigoriev I.V."/>
            <person name="Gueldener U."/>
            <person name="Muensterkoetter M."/>
            <person name="Nagy L.G."/>
        </authorList>
    </citation>
    <scope>NUCLEOTIDE SEQUENCE [LARGE SCALE GENOMIC DNA]</scope>
    <source>
        <strain evidence="4">28-4</strain>
    </source>
</reference>
<evidence type="ECO:0000256" key="1">
    <source>
        <dbReference type="SAM" id="MobiDB-lite"/>
    </source>
</evidence>
<feature type="compositionally biased region" description="Pro residues" evidence="1">
    <location>
        <begin position="10"/>
        <end position="26"/>
    </location>
</feature>